<dbReference type="InterPro" id="IPR003423">
    <property type="entry name" value="OMP_efflux"/>
</dbReference>
<reference evidence="3 4" key="1">
    <citation type="submission" date="2018-02" db="EMBL/GenBank/DDBJ databases">
        <title>Subsurface microbial communities from deep shales in Ohio and West Virginia, USA.</title>
        <authorList>
            <person name="Wrighton K."/>
        </authorList>
    </citation>
    <scope>NUCLEOTIDE SEQUENCE [LARGE SCALE GENOMIC DNA]</scope>
    <source>
        <strain evidence="3 4">OWC-DMM</strain>
    </source>
</reference>
<evidence type="ECO:0000313" key="4">
    <source>
        <dbReference type="Proteomes" id="UP000240010"/>
    </source>
</evidence>
<proteinExistence type="inferred from homology"/>
<feature type="signal peptide" evidence="2">
    <location>
        <begin position="1"/>
        <end position="23"/>
    </location>
</feature>
<dbReference type="EMBL" id="PTIZ01000008">
    <property type="protein sequence ID" value="PPK74562.1"/>
    <property type="molecule type" value="Genomic_DNA"/>
</dbReference>
<dbReference type="PANTHER" id="PTHR30203:SF24">
    <property type="entry name" value="BLR4935 PROTEIN"/>
    <property type="match status" value="1"/>
</dbReference>
<protein>
    <submittedName>
        <fullName evidence="3">Outer membrane protein TolC</fullName>
    </submittedName>
</protein>
<dbReference type="Gene3D" id="1.20.1600.10">
    <property type="entry name" value="Outer membrane efflux proteins (OEP)"/>
    <property type="match status" value="1"/>
</dbReference>
<dbReference type="RefSeq" id="WP_104429617.1">
    <property type="nucleotide sequence ID" value="NZ_PTIZ01000008.1"/>
</dbReference>
<evidence type="ECO:0000313" key="3">
    <source>
        <dbReference type="EMBL" id="PPK74562.1"/>
    </source>
</evidence>
<comment type="caution">
    <text evidence="3">The sequence shown here is derived from an EMBL/GenBank/DDBJ whole genome shotgun (WGS) entry which is preliminary data.</text>
</comment>
<dbReference type="Proteomes" id="UP000240010">
    <property type="component" value="Unassembled WGS sequence"/>
</dbReference>
<evidence type="ECO:0000256" key="2">
    <source>
        <dbReference type="SAM" id="SignalP"/>
    </source>
</evidence>
<feature type="chain" id="PRO_5015739511" evidence="2">
    <location>
        <begin position="24"/>
        <end position="431"/>
    </location>
</feature>
<name>A0A2S6HAP0_9GAMM</name>
<organism evidence="3 4">
    <name type="scientific">Methylobacter tundripaludum</name>
    <dbReference type="NCBI Taxonomy" id="173365"/>
    <lineage>
        <taxon>Bacteria</taxon>
        <taxon>Pseudomonadati</taxon>
        <taxon>Pseudomonadota</taxon>
        <taxon>Gammaproteobacteria</taxon>
        <taxon>Methylococcales</taxon>
        <taxon>Methylococcaceae</taxon>
        <taxon>Methylobacter</taxon>
    </lineage>
</organism>
<dbReference type="AlphaFoldDB" id="A0A2S6HAP0"/>
<dbReference type="GO" id="GO:0015562">
    <property type="term" value="F:efflux transmembrane transporter activity"/>
    <property type="evidence" value="ECO:0007669"/>
    <property type="project" value="InterPro"/>
</dbReference>
<dbReference type="PANTHER" id="PTHR30203">
    <property type="entry name" value="OUTER MEMBRANE CATION EFFLUX PROTEIN"/>
    <property type="match status" value="1"/>
</dbReference>
<keyword evidence="2" id="KW-0732">Signal</keyword>
<gene>
    <name evidence="3" type="ORF">B0F87_10836</name>
</gene>
<dbReference type="Pfam" id="PF02321">
    <property type="entry name" value="OEP"/>
    <property type="match status" value="2"/>
</dbReference>
<dbReference type="InterPro" id="IPR010131">
    <property type="entry name" value="MdtP/NodT-like"/>
</dbReference>
<evidence type="ECO:0000256" key="1">
    <source>
        <dbReference type="ARBA" id="ARBA00007613"/>
    </source>
</evidence>
<accession>A0A2S6HAP0</accession>
<dbReference type="SUPFAM" id="SSF56954">
    <property type="entry name" value="Outer membrane efflux proteins (OEP)"/>
    <property type="match status" value="1"/>
</dbReference>
<sequence>MSPQIIFKCFSLTLLLLSACALAGEEPVSGQVLTLKSATEQAVRDNPDLAQMQARAQAMAAIPSQMGTLPDPEISFNAMSLPVNTFNTRQEDMTQLGAGISLAIPFPGKLALREQAAAFEAEAASQNVTEVRWRLLSEVKSTWWLIFYLDRAIQIVESNHALLQQFVEIARTKYEVGEGLQQDVLLAQLELSKLLDQQLMLKASRRNAAASLNALLDKPANEAVRLPEKLDLQLPTIKQENLLYQQAETSRAVLEGNRQGINAAQSRLDLAKKDVLPDFNVGAAYGARDNTPAGDKRADLLSLNLSMNVPIFAAQKQAKAVDQRTSELMQEKYALQDQWNKVRSQISQGYNDYQRAKDQVVLFETGIVPQARQTVASMLAGYQVNKVDFLNLVRTQITLFEYETQYWKAFTEANQSLAQLSAAVGKEEIYE</sequence>
<comment type="similarity">
    <text evidence="1">Belongs to the outer membrane factor (OMF) (TC 1.B.17) family.</text>
</comment>